<dbReference type="Pfam" id="PF08713">
    <property type="entry name" value="DNA_alkylation"/>
    <property type="match status" value="1"/>
</dbReference>
<evidence type="ECO:0008006" key="3">
    <source>
        <dbReference type="Google" id="ProtNLM"/>
    </source>
</evidence>
<gene>
    <name evidence="1" type="ORF">BACCIP111883_01774</name>
</gene>
<dbReference type="SUPFAM" id="SSF48371">
    <property type="entry name" value="ARM repeat"/>
    <property type="match status" value="1"/>
</dbReference>
<evidence type="ECO:0000313" key="1">
    <source>
        <dbReference type="EMBL" id="CAG9621002.1"/>
    </source>
</evidence>
<evidence type="ECO:0000313" key="2">
    <source>
        <dbReference type="Proteomes" id="UP000789833"/>
    </source>
</evidence>
<organism evidence="1 2">
    <name type="scientific">Sutcliffiella rhizosphaerae</name>
    <dbReference type="NCBI Taxonomy" id="2880967"/>
    <lineage>
        <taxon>Bacteria</taxon>
        <taxon>Bacillati</taxon>
        <taxon>Bacillota</taxon>
        <taxon>Bacilli</taxon>
        <taxon>Bacillales</taxon>
        <taxon>Bacillaceae</taxon>
        <taxon>Sutcliffiella</taxon>
    </lineage>
</organism>
<reference evidence="1 2" key="1">
    <citation type="submission" date="2021-10" db="EMBL/GenBank/DDBJ databases">
        <authorList>
            <person name="Criscuolo A."/>
        </authorList>
    </citation>
    <scope>NUCLEOTIDE SEQUENCE [LARGE SCALE GENOMIC DNA]</scope>
    <source>
        <strain evidence="2">CIP 111883</strain>
    </source>
</reference>
<dbReference type="PANTHER" id="PTHR34070">
    <property type="entry name" value="ARMADILLO-TYPE FOLD"/>
    <property type="match status" value="1"/>
</dbReference>
<sequence length="234" mass="28167">MSITLDSYRKELLVLFKEHINLEKKEPMEQYMRNLFPFLGIKSPERKALLQDFFKKNGKPELEWIEPLVTFLYGQPEREFHYAALAMIDKQIKKMNPSHLVFLEKLIITNSWWDTVDHLAPHHVGELLLKNRNYIQDFPDRWITEENFWLQRSAILYQLKYKQKTDEEKLFFYINKTKESKEFFIQKAIGWSLREYSKTSPEQVMHFIEGTKLAPLSRREGLKHIERLQMNAGK</sequence>
<dbReference type="InterPro" id="IPR016024">
    <property type="entry name" value="ARM-type_fold"/>
</dbReference>
<comment type="caution">
    <text evidence="1">The sequence shown here is derived from an EMBL/GenBank/DDBJ whole genome shotgun (WGS) entry which is preliminary data.</text>
</comment>
<name>A0ABN8AAE6_9BACI</name>
<keyword evidence="2" id="KW-1185">Reference proteome</keyword>
<dbReference type="Proteomes" id="UP000789833">
    <property type="component" value="Unassembled WGS sequence"/>
</dbReference>
<dbReference type="CDD" id="cd07064">
    <property type="entry name" value="AlkD_like_1"/>
    <property type="match status" value="1"/>
</dbReference>
<dbReference type="Gene3D" id="1.20.1660.10">
    <property type="entry name" value="Hypothetical protein (EF3068)"/>
    <property type="match status" value="1"/>
</dbReference>
<protein>
    <recommendedName>
        <fullName evidence="3">DNA alkylation repair protein</fullName>
    </recommendedName>
</protein>
<dbReference type="InterPro" id="IPR014825">
    <property type="entry name" value="DNA_alkylation"/>
</dbReference>
<dbReference type="PANTHER" id="PTHR34070:SF1">
    <property type="entry name" value="DNA ALKYLATION REPAIR PROTEIN"/>
    <property type="match status" value="1"/>
</dbReference>
<dbReference type="EMBL" id="CAKJTJ010000007">
    <property type="protein sequence ID" value="CAG9621002.1"/>
    <property type="molecule type" value="Genomic_DNA"/>
</dbReference>
<accession>A0ABN8AAE6</accession>
<dbReference type="Gene3D" id="1.25.40.290">
    <property type="entry name" value="ARM repeat domains"/>
    <property type="match status" value="1"/>
</dbReference>
<proteinExistence type="predicted"/>